<accession>A0AAD5X670</accession>
<name>A0AAD5X670_9FUNG</name>
<sequence>MSASVPSSGQARPVAHDRLEELASQVTQAFIAAQLKAVDSAGVMEESLFEEEGTLSSSLELFAVVSRLKYEDNCTFILNVFDNLASEYQQTFAVVKFG</sequence>
<gene>
    <name evidence="2" type="ORF">HK097_003511</name>
</gene>
<protein>
    <recommendedName>
        <fullName evidence="1">Exportin-7/Ran-binding protein 17 TPR repeats domain-containing protein</fullName>
    </recommendedName>
</protein>
<reference evidence="2" key="1">
    <citation type="submission" date="2020-05" db="EMBL/GenBank/DDBJ databases">
        <title>Phylogenomic resolution of chytrid fungi.</title>
        <authorList>
            <person name="Stajich J.E."/>
            <person name="Amses K."/>
            <person name="Simmons R."/>
            <person name="Seto K."/>
            <person name="Myers J."/>
            <person name="Bonds A."/>
            <person name="Quandt C.A."/>
            <person name="Barry K."/>
            <person name="Liu P."/>
            <person name="Grigoriev I."/>
            <person name="Longcore J.E."/>
            <person name="James T.Y."/>
        </authorList>
    </citation>
    <scope>NUCLEOTIDE SEQUENCE</scope>
    <source>
        <strain evidence="2">JEL0318</strain>
    </source>
</reference>
<dbReference type="AlphaFoldDB" id="A0AAD5X670"/>
<dbReference type="EMBL" id="JADGJD010000183">
    <property type="protein sequence ID" value="KAJ3053741.1"/>
    <property type="molecule type" value="Genomic_DNA"/>
</dbReference>
<proteinExistence type="predicted"/>
<organism evidence="2 3">
    <name type="scientific">Rhizophlyctis rosea</name>
    <dbReference type="NCBI Taxonomy" id="64517"/>
    <lineage>
        <taxon>Eukaryota</taxon>
        <taxon>Fungi</taxon>
        <taxon>Fungi incertae sedis</taxon>
        <taxon>Chytridiomycota</taxon>
        <taxon>Chytridiomycota incertae sedis</taxon>
        <taxon>Chytridiomycetes</taxon>
        <taxon>Rhizophlyctidales</taxon>
        <taxon>Rhizophlyctidaceae</taxon>
        <taxon>Rhizophlyctis</taxon>
    </lineage>
</organism>
<dbReference type="Proteomes" id="UP001212841">
    <property type="component" value="Unassembled WGS sequence"/>
</dbReference>
<feature type="domain" description="Exportin-7/Ran-binding protein 17 TPR repeats" evidence="1">
    <location>
        <begin position="45"/>
        <end position="92"/>
    </location>
</feature>
<evidence type="ECO:0000259" key="1">
    <source>
        <dbReference type="Pfam" id="PF25795"/>
    </source>
</evidence>
<evidence type="ECO:0000313" key="3">
    <source>
        <dbReference type="Proteomes" id="UP001212841"/>
    </source>
</evidence>
<dbReference type="Pfam" id="PF25795">
    <property type="entry name" value="TPR_XPO7"/>
    <property type="match status" value="1"/>
</dbReference>
<evidence type="ECO:0000313" key="2">
    <source>
        <dbReference type="EMBL" id="KAJ3053741.1"/>
    </source>
</evidence>
<comment type="caution">
    <text evidence="2">The sequence shown here is derived from an EMBL/GenBank/DDBJ whole genome shotgun (WGS) entry which is preliminary data.</text>
</comment>
<dbReference type="InterPro" id="IPR057947">
    <property type="entry name" value="TPR_XPO7/RBP17"/>
</dbReference>
<keyword evidence="3" id="KW-1185">Reference proteome</keyword>